<dbReference type="AlphaFoldDB" id="A0A6N0JPX9"/>
<dbReference type="PANTHER" id="PTHR43433">
    <property type="entry name" value="HYDROLASE, ALPHA/BETA FOLD FAMILY PROTEIN"/>
    <property type="match status" value="1"/>
</dbReference>
<dbReference type="RefSeq" id="WP_174716919.1">
    <property type="nucleotide sequence ID" value="NZ_CP054569.1"/>
</dbReference>
<dbReference type="PANTHER" id="PTHR43433:SF10">
    <property type="entry name" value="AB HYDROLASE-1 DOMAIN-CONTAINING PROTEIN"/>
    <property type="match status" value="1"/>
</dbReference>
<evidence type="ECO:0000259" key="1">
    <source>
        <dbReference type="Pfam" id="PF00561"/>
    </source>
</evidence>
<gene>
    <name evidence="2" type="ORF">FOC81_21945</name>
</gene>
<proteinExistence type="predicted"/>
<name>A0A6N0JPX9_ACHDE</name>
<organism evidence="2 3">
    <name type="scientific">Achromobacter denitrificans</name>
    <name type="common">Alcaligenes denitrificans</name>
    <dbReference type="NCBI Taxonomy" id="32002"/>
    <lineage>
        <taxon>Bacteria</taxon>
        <taxon>Pseudomonadati</taxon>
        <taxon>Pseudomonadota</taxon>
        <taxon>Betaproteobacteria</taxon>
        <taxon>Burkholderiales</taxon>
        <taxon>Alcaligenaceae</taxon>
        <taxon>Achromobacter</taxon>
    </lineage>
</organism>
<evidence type="ECO:0000313" key="2">
    <source>
        <dbReference type="EMBL" id="QKQ49222.1"/>
    </source>
</evidence>
<sequence length="263" mass="27621">MTDFTVALPDGARLAARETGEGDPVLLVSGLGGTGGFWRPVVAAMPRRRCVVFDQRGVAASTRGEAPVDIAQLARDAWAVLDARGIGRAHLVGHSTGGCIVQEMALQAPGRAAGLVLGGTWGGPDAYMQALFAMRLALLDASPALYEQTGAFLSYPAPWLRENAAAIQPPAGDWPAARVAVVRERIAALLAYDRRADLPRLAAPALVLGARDDQIVPFALQQALAAALPRAALQALDGGHFFPVVRTADYAAALTDWFGQHSL</sequence>
<dbReference type="PRINTS" id="PR00111">
    <property type="entry name" value="ABHYDROLASE"/>
</dbReference>
<dbReference type="Proteomes" id="UP000509782">
    <property type="component" value="Chromosome"/>
</dbReference>
<dbReference type="InterPro" id="IPR000073">
    <property type="entry name" value="AB_hydrolase_1"/>
</dbReference>
<dbReference type="GO" id="GO:0016787">
    <property type="term" value="F:hydrolase activity"/>
    <property type="evidence" value="ECO:0007669"/>
    <property type="project" value="UniProtKB-KW"/>
</dbReference>
<feature type="domain" description="AB hydrolase-1" evidence="1">
    <location>
        <begin position="24"/>
        <end position="242"/>
    </location>
</feature>
<reference evidence="2 3" key="1">
    <citation type="submission" date="2020-05" db="EMBL/GenBank/DDBJ databases">
        <title>FDA dAtabase for Regulatory Grade micrObial Sequences (FDA-ARGOS): Supporting development and validation of Infectious Disease Dx tests.</title>
        <authorList>
            <person name="Sproer C."/>
            <person name="Gronow S."/>
            <person name="Severitt S."/>
            <person name="Schroder I."/>
            <person name="Tallon L."/>
            <person name="Sadzewicz L."/>
            <person name="Zhao X."/>
            <person name="Vavikolanu K."/>
            <person name="Mehta A."/>
            <person name="Aluvathingal J."/>
            <person name="Nadendla S."/>
            <person name="Myers T."/>
            <person name="Yan Y."/>
            <person name="Sichtig H."/>
        </authorList>
    </citation>
    <scope>NUCLEOTIDE SEQUENCE [LARGE SCALE GENOMIC DNA]</scope>
    <source>
        <strain evidence="2 3">FDAARGOS_787</strain>
    </source>
</reference>
<evidence type="ECO:0000313" key="3">
    <source>
        <dbReference type="Proteomes" id="UP000509782"/>
    </source>
</evidence>
<dbReference type="EMBL" id="CP054569">
    <property type="protein sequence ID" value="QKQ49222.1"/>
    <property type="molecule type" value="Genomic_DNA"/>
</dbReference>
<accession>A0A6N0JPX9</accession>
<dbReference type="InterPro" id="IPR029058">
    <property type="entry name" value="AB_hydrolase_fold"/>
</dbReference>
<dbReference type="Gene3D" id="3.40.50.1820">
    <property type="entry name" value="alpha/beta hydrolase"/>
    <property type="match status" value="1"/>
</dbReference>
<dbReference type="InterPro" id="IPR050471">
    <property type="entry name" value="AB_hydrolase"/>
</dbReference>
<protein>
    <submittedName>
        <fullName evidence="2">Alpha/beta fold hydrolase</fullName>
    </submittedName>
</protein>
<dbReference type="SUPFAM" id="SSF53474">
    <property type="entry name" value="alpha/beta-Hydrolases"/>
    <property type="match status" value="1"/>
</dbReference>
<dbReference type="Pfam" id="PF00561">
    <property type="entry name" value="Abhydrolase_1"/>
    <property type="match status" value="1"/>
</dbReference>
<keyword evidence="2" id="KW-0378">Hydrolase</keyword>